<accession>A0ACC0JMH1</accession>
<sequence length="353" mass="41314">MRILSKYFYFCIARLFISKKAKPVLIIPIVIFLIYWLYWLLNLNSTDVLHIIIEPSEATRKRKPFFTIMVTSDVGNDKLRSAHRRAMPKELLDSMNVIRIFLLAKIPPHEKSIEQNVIEEESRTFGDILQGSFWEHYRYLPIKALMGLQWAAINYDKASYIVKVDDDTAFSLEGTFKLLTNMKVKGDFFMGYILNNTEPVRDNRTKWYVSREEYAKDEFPPYLSGGFYVTTPNTARRVIKEAKNHPYFFLEDLFVTGFMTQVLNIKLIQLPKGFWLHYYELLKCCIDDMIFKRIMCDAIVGLPPDDGENDLIVTFNDAIRSCQNCSARTKEEALDKVCEAYVKVKHTLGEKYY</sequence>
<reference evidence="1 2" key="1">
    <citation type="journal article" date="2022" name="Genome Biol. Evol.">
        <title>The Spruce Budworm Genome: Reconstructing the Evolutionary History of Antifreeze Proteins.</title>
        <authorList>
            <person name="Beliveau C."/>
            <person name="Gagne P."/>
            <person name="Picq S."/>
            <person name="Vernygora O."/>
            <person name="Keeling C.I."/>
            <person name="Pinkney K."/>
            <person name="Doucet D."/>
            <person name="Wen F."/>
            <person name="Johnston J.S."/>
            <person name="Maaroufi H."/>
            <person name="Boyle B."/>
            <person name="Laroche J."/>
            <person name="Dewar K."/>
            <person name="Juretic N."/>
            <person name="Blackburn G."/>
            <person name="Nisole A."/>
            <person name="Brunet B."/>
            <person name="Brandao M."/>
            <person name="Lumley L."/>
            <person name="Duan J."/>
            <person name="Quan G."/>
            <person name="Lucarotti C.J."/>
            <person name="Roe A.D."/>
            <person name="Sperling F.A.H."/>
            <person name="Levesque R.C."/>
            <person name="Cusson M."/>
        </authorList>
    </citation>
    <scope>NUCLEOTIDE SEQUENCE [LARGE SCALE GENOMIC DNA]</scope>
    <source>
        <strain evidence="1">Glfc:IPQL:Cfum</strain>
    </source>
</reference>
<organism evidence="1 2">
    <name type="scientific">Choristoneura fumiferana</name>
    <name type="common">Spruce budworm moth</name>
    <name type="synonym">Archips fumiferana</name>
    <dbReference type="NCBI Taxonomy" id="7141"/>
    <lineage>
        <taxon>Eukaryota</taxon>
        <taxon>Metazoa</taxon>
        <taxon>Ecdysozoa</taxon>
        <taxon>Arthropoda</taxon>
        <taxon>Hexapoda</taxon>
        <taxon>Insecta</taxon>
        <taxon>Pterygota</taxon>
        <taxon>Neoptera</taxon>
        <taxon>Endopterygota</taxon>
        <taxon>Lepidoptera</taxon>
        <taxon>Glossata</taxon>
        <taxon>Ditrysia</taxon>
        <taxon>Tortricoidea</taxon>
        <taxon>Tortricidae</taxon>
        <taxon>Tortricinae</taxon>
        <taxon>Choristoneura</taxon>
    </lineage>
</organism>
<evidence type="ECO:0000313" key="2">
    <source>
        <dbReference type="Proteomes" id="UP001064048"/>
    </source>
</evidence>
<dbReference type="Proteomes" id="UP001064048">
    <property type="component" value="Chromosome 11"/>
</dbReference>
<proteinExistence type="predicted"/>
<gene>
    <name evidence="1" type="ORF">MSG28_006933</name>
</gene>
<dbReference type="EMBL" id="CM046111">
    <property type="protein sequence ID" value="KAI8425065.1"/>
    <property type="molecule type" value="Genomic_DNA"/>
</dbReference>
<keyword evidence="2" id="KW-1185">Reference proteome</keyword>
<evidence type="ECO:0000313" key="1">
    <source>
        <dbReference type="EMBL" id="KAI8425065.1"/>
    </source>
</evidence>
<protein>
    <submittedName>
        <fullName evidence="1">Uncharacterized protein</fullName>
    </submittedName>
</protein>
<name>A0ACC0JMH1_CHOFU</name>
<comment type="caution">
    <text evidence="1">The sequence shown here is derived from an EMBL/GenBank/DDBJ whole genome shotgun (WGS) entry which is preliminary data.</text>
</comment>